<organism evidence="1 2">
    <name type="scientific">Tenacibaculum phage PTm1</name>
    <dbReference type="NCBI Taxonomy" id="2547425"/>
    <lineage>
        <taxon>Viruses</taxon>
        <taxon>Duplodnaviria</taxon>
        <taxon>Heunggongvirae</taxon>
        <taxon>Uroviricota</taxon>
        <taxon>Caudoviricetes</taxon>
        <taxon>Shirahamavirus</taxon>
        <taxon>Shirahamavirus PTm1</taxon>
    </lineage>
</organism>
<dbReference type="Proteomes" id="UP000422648">
    <property type="component" value="Segment"/>
</dbReference>
<evidence type="ECO:0000313" key="2">
    <source>
        <dbReference type="Proteomes" id="UP000422648"/>
    </source>
</evidence>
<protein>
    <submittedName>
        <fullName evidence="1">Uncharacterized protein</fullName>
    </submittedName>
</protein>
<evidence type="ECO:0000313" key="1">
    <source>
        <dbReference type="EMBL" id="BBI90627.1"/>
    </source>
</evidence>
<accession>A0A5S9BZ71</accession>
<proteinExistence type="predicted"/>
<dbReference type="RefSeq" id="YP_009873919.1">
    <property type="nucleotide sequence ID" value="NC_049340.1"/>
</dbReference>
<reference evidence="1 2" key="1">
    <citation type="journal article" date="2019" name="Arch. Virol.">
        <title>A novel jumbo Tenacibaculum maritimum lytic phage with head-fiber-like appendages.</title>
        <authorList>
            <person name="Kawato Y."/>
            <person name="Istiqomah I."/>
            <person name="Gaafar A.Y."/>
            <person name="Hanaoka M."/>
            <person name="Ishimaru K."/>
            <person name="Yasuike M."/>
            <person name="Nishiki I."/>
            <person name="Nakamura Y."/>
            <person name="Fujiwara A."/>
            <person name="Nakai T."/>
        </authorList>
    </citation>
    <scope>NUCLEOTIDE SEQUENCE [LARGE SCALE GENOMIC DNA]</scope>
    <source>
        <strain evidence="1 2">PTm1</strain>
    </source>
</reference>
<keyword evidence="2" id="KW-1185">Reference proteome</keyword>
<dbReference type="KEGG" id="vg:55803040"/>
<dbReference type="GeneID" id="55803040"/>
<sequence length="401" mass="45249">MSNLLTPISEGQKSLIKRLTDSKILNYKNKNILYNSNYGIENFVNVVSDIDNSLDTFKVLTDPTYSGFKLFFHFDATSGLLADETYIDSALAYLKRIGYTEKYELLKRFINVLSKVNSITPWIFQDVEGLQELYTEPFEEIYKEHQLNILCLETVDNKIGSIAQMYKSIAYDHHNRKWILPKNLRQFSMSIFVYDYRVFSDLNASSIEFLQTIENTNITQLNHTLFDLGYCQFDAPSGGAFFESVSNNRSDANLNNLAIKFEQYDISGLFKSLLGNAQIGSKALASMATTNVNNVVTDDSFFSKRNLLSRSGVDIIRTKVNVNDFLDVDKWRTKVEDFGTATASDAIERIRGAVSGLYLGNVYGFGVDDVINAGQTLGQMSDIPSLKHNQRTGGDLGNVYN</sequence>
<dbReference type="EMBL" id="AP019524">
    <property type="protein sequence ID" value="BBI90627.1"/>
    <property type="molecule type" value="Genomic_DNA"/>
</dbReference>
<name>A0A5S9BZ71_9CAUD</name>